<feature type="transmembrane region" description="Helical" evidence="1">
    <location>
        <begin position="132"/>
        <end position="151"/>
    </location>
</feature>
<dbReference type="PANTHER" id="PTHR43478:SF1">
    <property type="entry name" value="NA+_H+ ANTIPORTER NHAC-LIKE C-TERMINAL DOMAIN-CONTAINING PROTEIN"/>
    <property type="match status" value="1"/>
</dbReference>
<comment type="caution">
    <text evidence="2">The sequence shown here is derived from an EMBL/GenBank/DDBJ whole genome shotgun (WGS) entry which is preliminary data.</text>
</comment>
<name>X0YLU6_9ZZZZ</name>
<dbReference type="EMBL" id="BART01004793">
    <property type="protein sequence ID" value="GAG57035.1"/>
    <property type="molecule type" value="Genomic_DNA"/>
</dbReference>
<feature type="transmembrane region" description="Helical" evidence="1">
    <location>
        <begin position="93"/>
        <end position="112"/>
    </location>
</feature>
<reference evidence="2" key="1">
    <citation type="journal article" date="2014" name="Front. Microbiol.">
        <title>High frequency of phylogenetically diverse reductive dehalogenase-homologous genes in deep subseafloor sedimentary metagenomes.</title>
        <authorList>
            <person name="Kawai M."/>
            <person name="Futagami T."/>
            <person name="Toyoda A."/>
            <person name="Takaki Y."/>
            <person name="Nishi S."/>
            <person name="Hori S."/>
            <person name="Arai W."/>
            <person name="Tsubouchi T."/>
            <person name="Morono Y."/>
            <person name="Uchiyama I."/>
            <person name="Ito T."/>
            <person name="Fujiyama A."/>
            <person name="Inagaki F."/>
            <person name="Takami H."/>
        </authorList>
    </citation>
    <scope>NUCLEOTIDE SEQUENCE</scope>
    <source>
        <strain evidence="2">Expedition CK06-06</strain>
    </source>
</reference>
<dbReference type="PANTHER" id="PTHR43478">
    <property type="entry name" value="NA+/H+ ANTIPORTER-RELATED"/>
    <property type="match status" value="1"/>
</dbReference>
<organism evidence="2">
    <name type="scientific">marine sediment metagenome</name>
    <dbReference type="NCBI Taxonomy" id="412755"/>
    <lineage>
        <taxon>unclassified sequences</taxon>
        <taxon>metagenomes</taxon>
        <taxon>ecological metagenomes</taxon>
    </lineage>
</organism>
<feature type="non-terminal residue" evidence="2">
    <location>
        <position position="245"/>
    </location>
</feature>
<dbReference type="AlphaFoldDB" id="X0YLU6"/>
<protein>
    <recommendedName>
        <fullName evidence="3">Na+/H+ antiporter NhaC-like C-terminal domain-containing protein</fullName>
    </recommendedName>
</protein>
<accession>X0YLU6</accession>
<gene>
    <name evidence="2" type="ORF">S01H4_11697</name>
</gene>
<evidence type="ECO:0008006" key="3">
    <source>
        <dbReference type="Google" id="ProtNLM"/>
    </source>
</evidence>
<feature type="transmembrane region" description="Helical" evidence="1">
    <location>
        <begin position="216"/>
        <end position="237"/>
    </location>
</feature>
<keyword evidence="1" id="KW-0812">Transmembrane</keyword>
<evidence type="ECO:0000256" key="1">
    <source>
        <dbReference type="SAM" id="Phobius"/>
    </source>
</evidence>
<sequence>MEGIEFSFVVSGLPDSVSSVNVIIQNDYYKDEVVLNASAGKIDTSLVINETGNFNLTLPQLNVEKVSVRVFPGLLSIIPPLLAILFALIFRQVILSLILGVYVGAVFIYDYNPLTGLLRLIDKYIINSISDVSHIQIIVFTLLFGGVIGLISKSGGTRGIANVITKFAKNRKSTMLSAWLSGLVIFFDDYANTLIVGNLMRPVTDKMKISREKLSFIVDATAAPVASIFIISSWIGYEVGLIQDG</sequence>
<keyword evidence="1" id="KW-1133">Transmembrane helix</keyword>
<evidence type="ECO:0000313" key="2">
    <source>
        <dbReference type="EMBL" id="GAG57035.1"/>
    </source>
</evidence>
<feature type="transmembrane region" description="Helical" evidence="1">
    <location>
        <begin position="66"/>
        <end position="86"/>
    </location>
</feature>
<keyword evidence="1" id="KW-0472">Membrane</keyword>
<proteinExistence type="predicted"/>